<gene>
    <name evidence="1" type="ORF">P7K49_017336</name>
</gene>
<evidence type="ECO:0000313" key="1">
    <source>
        <dbReference type="EMBL" id="KAK2103480.1"/>
    </source>
</evidence>
<sequence>MNGLICLPGSRIASLTGQQDQCILYGKPLRCGSGQNSALVKTAALAKTAVLAKTATLVTHGAPPPGNLLVCGQKRPIWKYDVQSPSVLSLIAAILSCS</sequence>
<organism evidence="1 2">
    <name type="scientific">Saguinus oedipus</name>
    <name type="common">Cotton-top tamarin</name>
    <name type="synonym">Oedipomidas oedipus</name>
    <dbReference type="NCBI Taxonomy" id="9490"/>
    <lineage>
        <taxon>Eukaryota</taxon>
        <taxon>Metazoa</taxon>
        <taxon>Chordata</taxon>
        <taxon>Craniata</taxon>
        <taxon>Vertebrata</taxon>
        <taxon>Euteleostomi</taxon>
        <taxon>Mammalia</taxon>
        <taxon>Eutheria</taxon>
        <taxon>Euarchontoglires</taxon>
        <taxon>Primates</taxon>
        <taxon>Haplorrhini</taxon>
        <taxon>Platyrrhini</taxon>
        <taxon>Cebidae</taxon>
        <taxon>Callitrichinae</taxon>
        <taxon>Saguinus</taxon>
    </lineage>
</organism>
<dbReference type="EMBL" id="JASSZA010000008">
    <property type="protein sequence ID" value="KAK2103480.1"/>
    <property type="molecule type" value="Genomic_DNA"/>
</dbReference>
<keyword evidence="2" id="KW-1185">Reference proteome</keyword>
<reference evidence="1 2" key="1">
    <citation type="submission" date="2023-05" db="EMBL/GenBank/DDBJ databases">
        <title>B98-5 Cell Line De Novo Hybrid Assembly: An Optical Mapping Approach.</title>
        <authorList>
            <person name="Kananen K."/>
            <person name="Auerbach J.A."/>
            <person name="Kautto E."/>
            <person name="Blachly J.S."/>
        </authorList>
    </citation>
    <scope>NUCLEOTIDE SEQUENCE [LARGE SCALE GENOMIC DNA]</scope>
    <source>
        <strain evidence="1">B95-8</strain>
        <tissue evidence="1">Cell line</tissue>
    </source>
</reference>
<protein>
    <submittedName>
        <fullName evidence="1">Uncharacterized protein</fullName>
    </submittedName>
</protein>
<comment type="caution">
    <text evidence="1">The sequence shown here is derived from an EMBL/GenBank/DDBJ whole genome shotgun (WGS) entry which is preliminary data.</text>
</comment>
<evidence type="ECO:0000313" key="2">
    <source>
        <dbReference type="Proteomes" id="UP001266305"/>
    </source>
</evidence>
<accession>A0ABQ9V2X4</accession>
<dbReference type="Proteomes" id="UP001266305">
    <property type="component" value="Unassembled WGS sequence"/>
</dbReference>
<proteinExistence type="predicted"/>
<name>A0ABQ9V2X4_SAGOE</name>